<dbReference type="PANTHER" id="PTHR46796">
    <property type="entry name" value="HTH-TYPE TRANSCRIPTIONAL ACTIVATOR RHAS-RELATED"/>
    <property type="match status" value="1"/>
</dbReference>
<dbReference type="GO" id="GO:0003700">
    <property type="term" value="F:DNA-binding transcription factor activity"/>
    <property type="evidence" value="ECO:0007669"/>
    <property type="project" value="InterPro"/>
</dbReference>
<feature type="domain" description="HTH araC/xylS-type" evidence="4">
    <location>
        <begin position="219"/>
        <end position="316"/>
    </location>
</feature>
<dbReference type="InterPro" id="IPR018060">
    <property type="entry name" value="HTH_AraC"/>
</dbReference>
<dbReference type="InterPro" id="IPR032783">
    <property type="entry name" value="AraC_lig"/>
</dbReference>
<dbReference type="PANTHER" id="PTHR46796:SF7">
    <property type="entry name" value="ARAC FAMILY TRANSCRIPTIONAL REGULATOR"/>
    <property type="match status" value="1"/>
</dbReference>
<evidence type="ECO:0000313" key="5">
    <source>
        <dbReference type="EMBL" id="ABQ67903.1"/>
    </source>
</evidence>
<dbReference type="OrthoDB" id="9802263at2"/>
<proteinExistence type="predicted"/>
<keyword evidence="6" id="KW-1185">Reference proteome</keyword>
<dbReference type="KEGG" id="swi:Swit_1540"/>
<protein>
    <submittedName>
        <fullName evidence="5">Transcriptional regulator, AraC family</fullName>
    </submittedName>
</protein>
<organism evidence="5 6">
    <name type="scientific">Rhizorhabdus wittichii (strain DSM 6014 / CCUG 31198 / JCM 15750 / NBRC 105917 / EY 4224 / RW1)</name>
    <name type="common">Sphingomonas wittichii</name>
    <dbReference type="NCBI Taxonomy" id="392499"/>
    <lineage>
        <taxon>Bacteria</taxon>
        <taxon>Pseudomonadati</taxon>
        <taxon>Pseudomonadota</taxon>
        <taxon>Alphaproteobacteria</taxon>
        <taxon>Sphingomonadales</taxon>
        <taxon>Sphingomonadaceae</taxon>
        <taxon>Rhizorhabdus</taxon>
    </lineage>
</organism>
<dbReference type="Pfam" id="PF12833">
    <property type="entry name" value="HTH_18"/>
    <property type="match status" value="1"/>
</dbReference>
<dbReference type="GO" id="GO:0043565">
    <property type="term" value="F:sequence-specific DNA binding"/>
    <property type="evidence" value="ECO:0007669"/>
    <property type="project" value="InterPro"/>
</dbReference>
<dbReference type="EMBL" id="CP000699">
    <property type="protein sequence ID" value="ABQ67903.1"/>
    <property type="molecule type" value="Genomic_DNA"/>
</dbReference>
<dbReference type="Proteomes" id="UP000001989">
    <property type="component" value="Chromosome"/>
</dbReference>
<evidence type="ECO:0000256" key="3">
    <source>
        <dbReference type="ARBA" id="ARBA00023163"/>
    </source>
</evidence>
<dbReference type="InterPro" id="IPR050204">
    <property type="entry name" value="AraC_XylS_family_regulators"/>
</dbReference>
<accession>A0A9J9HA83</accession>
<reference evidence="5 6" key="1">
    <citation type="journal article" date="2010" name="J. Bacteriol.">
        <title>Genome sequence of the dioxin-mineralizing bacterium Sphingomonas wittichii RW1.</title>
        <authorList>
            <person name="Miller T.R."/>
            <person name="Delcher A.L."/>
            <person name="Salzberg S.L."/>
            <person name="Saunders E."/>
            <person name="Detter J.C."/>
            <person name="Halden R.U."/>
        </authorList>
    </citation>
    <scope>NUCLEOTIDE SEQUENCE [LARGE SCALE GENOMIC DNA]</scope>
    <source>
        <strain evidence="6">DSM 6014 / CCUG 31198 / JCM 15750 / NBRC 105917 / EY 4224 / RW1</strain>
    </source>
</reference>
<name>A0A9J9HA83_RHIWR</name>
<evidence type="ECO:0000259" key="4">
    <source>
        <dbReference type="PROSITE" id="PS01124"/>
    </source>
</evidence>
<evidence type="ECO:0000256" key="2">
    <source>
        <dbReference type="ARBA" id="ARBA00023125"/>
    </source>
</evidence>
<keyword evidence="3" id="KW-0804">Transcription</keyword>
<sequence length="319" mass="35184">MDLLNSVLQSLKIIDSSLGILELAPPWGFRRDTIPKDMATFIAPMSGSCLVRLDDGTTVEMKPGNAVLILRDAFDIVSADGSPTKSFVESWTAQGLPAMGPHIERSGPDYFCAIDHERPDEHRDRLLAVAVQAEDVAESPILGVLPQMISFDEKELEPALIGTVAQFVEAEHRQPNPGYNATAQQLANFLFIALVRNHVLSNGTDRASWIRGMSDRAIGHALKLIHQAFDKPWSLQNLARASGVSRSVFAARFRTLVGQTPMTYLAAVRMHAAAQLLIDGQPVSNVCQRVGYRSEWAFRKAFRQQFGMMPARYGKSLRG</sequence>
<dbReference type="SMART" id="SM00342">
    <property type="entry name" value="HTH_ARAC"/>
    <property type="match status" value="1"/>
</dbReference>
<gene>
    <name evidence="5" type="ordered locus">Swit_1540</name>
</gene>
<keyword evidence="2" id="KW-0238">DNA-binding</keyword>
<dbReference type="SUPFAM" id="SSF46689">
    <property type="entry name" value="Homeodomain-like"/>
    <property type="match status" value="2"/>
</dbReference>
<evidence type="ECO:0000256" key="1">
    <source>
        <dbReference type="ARBA" id="ARBA00023015"/>
    </source>
</evidence>
<dbReference type="AlphaFoldDB" id="A0A9J9HA83"/>
<dbReference type="PROSITE" id="PS01124">
    <property type="entry name" value="HTH_ARAC_FAMILY_2"/>
    <property type="match status" value="1"/>
</dbReference>
<dbReference type="Pfam" id="PF12852">
    <property type="entry name" value="Cupin_6"/>
    <property type="match status" value="1"/>
</dbReference>
<dbReference type="InterPro" id="IPR009057">
    <property type="entry name" value="Homeodomain-like_sf"/>
</dbReference>
<keyword evidence="1" id="KW-0805">Transcription regulation</keyword>
<evidence type="ECO:0000313" key="6">
    <source>
        <dbReference type="Proteomes" id="UP000001989"/>
    </source>
</evidence>
<dbReference type="Gene3D" id="1.10.10.60">
    <property type="entry name" value="Homeodomain-like"/>
    <property type="match status" value="2"/>
</dbReference>